<protein>
    <submittedName>
        <fullName evidence="2">Uncharacterized protein</fullName>
    </submittedName>
</protein>
<accession>A0AAN7W1X4</accession>
<gene>
    <name evidence="2" type="ORF">LTR97_011428</name>
</gene>
<dbReference type="EMBL" id="JAVRQU010000021">
    <property type="protein sequence ID" value="KAK5691435.1"/>
    <property type="molecule type" value="Genomic_DNA"/>
</dbReference>
<feature type="region of interest" description="Disordered" evidence="1">
    <location>
        <begin position="1"/>
        <end position="44"/>
    </location>
</feature>
<name>A0AAN7W1X4_9PEZI</name>
<feature type="region of interest" description="Disordered" evidence="1">
    <location>
        <begin position="184"/>
        <end position="204"/>
    </location>
</feature>
<reference evidence="2" key="1">
    <citation type="submission" date="2023-08" db="EMBL/GenBank/DDBJ databases">
        <title>Black Yeasts Isolated from many extreme environments.</title>
        <authorList>
            <person name="Coleine C."/>
            <person name="Stajich J.E."/>
            <person name="Selbmann L."/>
        </authorList>
    </citation>
    <scope>NUCLEOTIDE SEQUENCE</scope>
    <source>
        <strain evidence="2">CCFEE 5810</strain>
    </source>
</reference>
<evidence type="ECO:0000313" key="3">
    <source>
        <dbReference type="Proteomes" id="UP001310594"/>
    </source>
</evidence>
<comment type="caution">
    <text evidence="2">The sequence shown here is derived from an EMBL/GenBank/DDBJ whole genome shotgun (WGS) entry which is preliminary data.</text>
</comment>
<dbReference type="GO" id="GO:0005739">
    <property type="term" value="C:mitochondrion"/>
    <property type="evidence" value="ECO:0007669"/>
    <property type="project" value="InterPro"/>
</dbReference>
<dbReference type="PANTHER" id="PTHR42100">
    <property type="entry name" value="OXIDOREDUCTASE 178 KDA SUBUNIT, PUTATIVE (AFU_ORTHOLOGUE AFUA_8G04320)-RELATED"/>
    <property type="match status" value="1"/>
</dbReference>
<evidence type="ECO:0000256" key="1">
    <source>
        <dbReference type="SAM" id="MobiDB-lite"/>
    </source>
</evidence>
<dbReference type="InterPro" id="IPR034444">
    <property type="entry name" value="Nuo17.8"/>
</dbReference>
<dbReference type="Proteomes" id="UP001310594">
    <property type="component" value="Unassembled WGS sequence"/>
</dbReference>
<sequence>MQPLQRTAMRSARRLRPQVSQKQPRRFETQGAEPSSFKAEGGQANYPKTESFGRGFYFTLAAIPFSFALYQFTRQGTNERPWATRYITDTYNGYAEKWARRNDTHTHAVEQAASDKLLFINEIRNGPRFVDLKFPEQFNAGSPWNVPAGQGSANMDQVIAKFEKASYEENARKLQQLRDNQVPCEQPMAETLPKTSGPAMPAGG</sequence>
<evidence type="ECO:0000313" key="2">
    <source>
        <dbReference type="EMBL" id="KAK5691435.1"/>
    </source>
</evidence>
<proteinExistence type="predicted"/>
<dbReference type="PANTHER" id="PTHR42100:SF1">
    <property type="entry name" value="OXIDOREDUCTASE 178 KDA SUBUNIT, PUTATIVE (AFU_ORTHOLOGUE AFUA_8G04320)-RELATED"/>
    <property type="match status" value="1"/>
</dbReference>
<organism evidence="2 3">
    <name type="scientific">Elasticomyces elasticus</name>
    <dbReference type="NCBI Taxonomy" id="574655"/>
    <lineage>
        <taxon>Eukaryota</taxon>
        <taxon>Fungi</taxon>
        <taxon>Dikarya</taxon>
        <taxon>Ascomycota</taxon>
        <taxon>Pezizomycotina</taxon>
        <taxon>Dothideomycetes</taxon>
        <taxon>Dothideomycetidae</taxon>
        <taxon>Mycosphaerellales</taxon>
        <taxon>Teratosphaeriaceae</taxon>
        <taxon>Elasticomyces</taxon>
    </lineage>
</organism>
<dbReference type="AlphaFoldDB" id="A0AAN7W1X4"/>